<dbReference type="NCBIfam" id="TIGR00963">
    <property type="entry name" value="secA"/>
    <property type="match status" value="1"/>
</dbReference>
<dbReference type="PRINTS" id="PR00906">
    <property type="entry name" value="SECA"/>
</dbReference>
<feature type="binding site" evidence="16">
    <location>
        <position position="87"/>
    </location>
    <ligand>
        <name>ATP</name>
        <dbReference type="ChEBI" id="CHEBI:30616"/>
    </ligand>
</feature>
<evidence type="ECO:0000256" key="9">
    <source>
        <dbReference type="ARBA" id="ARBA00022741"/>
    </source>
</evidence>
<dbReference type="Pfam" id="PF21090">
    <property type="entry name" value="P-loop_SecA"/>
    <property type="match status" value="1"/>
</dbReference>
<dbReference type="SMART" id="SM00958">
    <property type="entry name" value="SecA_PP_bind"/>
    <property type="match status" value="1"/>
</dbReference>
<comment type="similarity">
    <text evidence="3 16 17">Belongs to the SecA family.</text>
</comment>
<keyword evidence="11 16" id="KW-0067">ATP-binding</keyword>
<keyword evidence="6 16" id="KW-0963">Cytoplasm</keyword>
<dbReference type="SMART" id="SM00957">
    <property type="entry name" value="SecA_DEAD"/>
    <property type="match status" value="1"/>
</dbReference>
<comment type="subunit">
    <text evidence="16">Monomer and homodimer. Part of the essential Sec protein translocation apparatus which comprises SecA, SecYEG and auxiliary proteins SecDF-YajC and YidC.</text>
</comment>
<dbReference type="InterPro" id="IPR000185">
    <property type="entry name" value="SecA"/>
</dbReference>
<evidence type="ECO:0000256" key="11">
    <source>
        <dbReference type="ARBA" id="ARBA00022840"/>
    </source>
</evidence>
<dbReference type="InterPro" id="IPR014018">
    <property type="entry name" value="SecA_motor_DEAD"/>
</dbReference>
<evidence type="ECO:0000256" key="1">
    <source>
        <dbReference type="ARBA" id="ARBA00001947"/>
    </source>
</evidence>
<dbReference type="Pfam" id="PF02810">
    <property type="entry name" value="SEC-C"/>
    <property type="match status" value="1"/>
</dbReference>
<dbReference type="InterPro" id="IPR011115">
    <property type="entry name" value="SecA_DEAD"/>
</dbReference>
<feature type="region of interest" description="Disordered" evidence="18">
    <location>
        <begin position="865"/>
        <end position="913"/>
    </location>
</feature>
<dbReference type="SUPFAM" id="SSF81886">
    <property type="entry name" value="Helical scaffold and wing domains of SecA"/>
    <property type="match status" value="1"/>
</dbReference>
<evidence type="ECO:0000256" key="17">
    <source>
        <dbReference type="RuleBase" id="RU003874"/>
    </source>
</evidence>
<dbReference type="RefSeq" id="WP_237054468.1">
    <property type="nucleotide sequence ID" value="NZ_JAKJPO010000004.1"/>
</dbReference>
<evidence type="ECO:0000256" key="14">
    <source>
        <dbReference type="ARBA" id="ARBA00023010"/>
    </source>
</evidence>
<dbReference type="Gene3D" id="3.90.1440.10">
    <property type="entry name" value="SecA, preprotein cross-linking domain"/>
    <property type="match status" value="1"/>
</dbReference>
<dbReference type="Pfam" id="PF07516">
    <property type="entry name" value="SecA_SW"/>
    <property type="match status" value="1"/>
</dbReference>
<dbReference type="InterPro" id="IPR001650">
    <property type="entry name" value="Helicase_C-like"/>
</dbReference>
<proteinExistence type="inferred from homology"/>
<feature type="domain" description="SecA family profile" evidence="21">
    <location>
        <begin position="3"/>
        <end position="619"/>
    </location>
</feature>
<dbReference type="Pfam" id="PF01043">
    <property type="entry name" value="SecA_PP_bind"/>
    <property type="match status" value="1"/>
</dbReference>
<evidence type="ECO:0000256" key="18">
    <source>
        <dbReference type="SAM" id="MobiDB-lite"/>
    </source>
</evidence>
<comment type="cofactor">
    <cofactor evidence="1">
        <name>Zn(2+)</name>
        <dbReference type="ChEBI" id="CHEBI:29105"/>
    </cofactor>
</comment>
<comment type="catalytic activity">
    <reaction evidence="16">
        <text>ATP + H2O + cellular proteinSide 1 = ADP + phosphate + cellular proteinSide 2.</text>
        <dbReference type="EC" id="7.4.2.8"/>
    </reaction>
</comment>
<dbReference type="InterPro" id="IPR027417">
    <property type="entry name" value="P-loop_NTPase"/>
</dbReference>
<evidence type="ECO:0000256" key="10">
    <source>
        <dbReference type="ARBA" id="ARBA00022833"/>
    </source>
</evidence>
<comment type="caution">
    <text evidence="22">The sequence shown here is derived from an EMBL/GenBank/DDBJ whole genome shotgun (WGS) entry which is preliminary data.</text>
</comment>
<dbReference type="Pfam" id="PF07517">
    <property type="entry name" value="SecA_DEAD"/>
    <property type="match status" value="1"/>
</dbReference>
<dbReference type="InterPro" id="IPR044722">
    <property type="entry name" value="SecA_SF2_C"/>
</dbReference>
<dbReference type="PROSITE" id="PS51192">
    <property type="entry name" value="HELICASE_ATP_BIND_1"/>
    <property type="match status" value="1"/>
</dbReference>
<evidence type="ECO:0000256" key="7">
    <source>
        <dbReference type="ARBA" id="ARBA00022519"/>
    </source>
</evidence>
<reference evidence="22" key="1">
    <citation type="submission" date="2022-01" db="EMBL/GenBank/DDBJ databases">
        <title>Lysobacter chinensis sp. nov., a bacterium isolated from cow dung compost.</title>
        <authorList>
            <person name="Liu Y."/>
        </authorList>
    </citation>
    <scope>NUCLEOTIDE SEQUENCE</scope>
    <source>
        <strain evidence="22">TLK-CK17</strain>
    </source>
</reference>
<feature type="binding site" evidence="16">
    <location>
        <position position="507"/>
    </location>
    <ligand>
        <name>ATP</name>
        <dbReference type="ChEBI" id="CHEBI:30616"/>
    </ligand>
</feature>
<gene>
    <name evidence="16 22" type="primary">secA</name>
    <name evidence="22" type="ORF">L3V18_09690</name>
</gene>
<name>A0ABS9HVD4_9GAMM</name>
<dbReference type="HAMAP" id="MF_01382">
    <property type="entry name" value="SecA"/>
    <property type="match status" value="1"/>
</dbReference>
<protein>
    <recommendedName>
        <fullName evidence="16 17">Protein translocase subunit SecA</fullName>
        <ecNumber evidence="16">7.4.2.8</ecNumber>
    </recommendedName>
</protein>
<comment type="function">
    <text evidence="16">Part of the Sec protein translocase complex. Interacts with the SecYEG preprotein conducting channel. Has a central role in coupling the hydrolysis of ATP to the transfer of proteins into and across the cell membrane, serving both as a receptor for the preprotein-SecB complex and as an ATP-driven molecular motor driving the stepwise translocation of polypeptide chains across the membrane.</text>
</comment>
<feature type="compositionally biased region" description="Basic residues" evidence="18">
    <location>
        <begin position="903"/>
        <end position="913"/>
    </location>
</feature>
<dbReference type="EC" id="7.4.2.8" evidence="16"/>
<evidence type="ECO:0000256" key="5">
    <source>
        <dbReference type="ARBA" id="ARBA00022475"/>
    </source>
</evidence>
<keyword evidence="14 16" id="KW-0811">Translocation</keyword>
<evidence type="ECO:0000259" key="20">
    <source>
        <dbReference type="PROSITE" id="PS51194"/>
    </source>
</evidence>
<organism evidence="22 23">
    <name type="scientific">Marilutibacter chinensis</name>
    <dbReference type="NCBI Taxonomy" id="2912247"/>
    <lineage>
        <taxon>Bacteria</taxon>
        <taxon>Pseudomonadati</taxon>
        <taxon>Pseudomonadota</taxon>
        <taxon>Gammaproteobacteria</taxon>
        <taxon>Lysobacterales</taxon>
        <taxon>Lysobacteraceae</taxon>
        <taxon>Marilutibacter</taxon>
    </lineage>
</organism>
<dbReference type="SUPFAM" id="SSF52540">
    <property type="entry name" value="P-loop containing nucleoside triphosphate hydrolases"/>
    <property type="match status" value="2"/>
</dbReference>
<dbReference type="InterPro" id="IPR011130">
    <property type="entry name" value="SecA_preprotein_X-link_dom"/>
</dbReference>
<evidence type="ECO:0000259" key="21">
    <source>
        <dbReference type="PROSITE" id="PS51196"/>
    </source>
</evidence>
<evidence type="ECO:0000313" key="22">
    <source>
        <dbReference type="EMBL" id="MCF7222052.1"/>
    </source>
</evidence>
<dbReference type="InterPro" id="IPR020937">
    <property type="entry name" value="SecA_CS"/>
</dbReference>
<accession>A0ABS9HVD4</accession>
<dbReference type="InterPro" id="IPR036266">
    <property type="entry name" value="SecA_Wing/Scaffold_sf"/>
</dbReference>
<keyword evidence="10" id="KW-0862">Zinc</keyword>
<dbReference type="InterPro" id="IPR004027">
    <property type="entry name" value="SEC_C_motif"/>
</dbReference>
<evidence type="ECO:0000256" key="16">
    <source>
        <dbReference type="HAMAP-Rule" id="MF_01382"/>
    </source>
</evidence>
<evidence type="ECO:0000256" key="12">
    <source>
        <dbReference type="ARBA" id="ARBA00022927"/>
    </source>
</evidence>
<dbReference type="PANTHER" id="PTHR30612:SF0">
    <property type="entry name" value="CHLOROPLAST PROTEIN-TRANSPORTING ATPASE"/>
    <property type="match status" value="1"/>
</dbReference>
<keyword evidence="9 16" id="KW-0547">Nucleotide-binding</keyword>
<dbReference type="NCBIfam" id="NF009538">
    <property type="entry name" value="PRK12904.1"/>
    <property type="match status" value="1"/>
</dbReference>
<keyword evidence="15 16" id="KW-0472">Membrane</keyword>
<dbReference type="Gene3D" id="3.40.50.300">
    <property type="entry name" value="P-loop containing nucleotide triphosphate hydrolases"/>
    <property type="match status" value="2"/>
</dbReference>
<dbReference type="InterPro" id="IPR011116">
    <property type="entry name" value="SecA_Wing/Scaffold"/>
</dbReference>
<dbReference type="Gene3D" id="1.10.3060.10">
    <property type="entry name" value="Helical scaffold and wing domains of SecA"/>
    <property type="match status" value="1"/>
</dbReference>
<evidence type="ECO:0000256" key="3">
    <source>
        <dbReference type="ARBA" id="ARBA00007650"/>
    </source>
</evidence>
<comment type="subcellular location">
    <subcellularLocation>
        <location evidence="16">Cell membrane</location>
        <topology evidence="16">Peripheral membrane protein</topology>
        <orientation evidence="16">Cytoplasmic side</orientation>
    </subcellularLocation>
    <subcellularLocation>
        <location evidence="16">Cytoplasm</location>
    </subcellularLocation>
    <subcellularLocation>
        <location evidence="2">Membrane</location>
        <topology evidence="2">Peripheral membrane protein</topology>
    </subcellularLocation>
    <text evidence="16">Distribution is 50-50.</text>
</comment>
<dbReference type="CDD" id="cd18803">
    <property type="entry name" value="SF2_C_secA"/>
    <property type="match status" value="1"/>
</dbReference>
<dbReference type="Proteomes" id="UP001430796">
    <property type="component" value="Unassembled WGS sequence"/>
</dbReference>
<keyword evidence="8" id="KW-0479">Metal-binding</keyword>
<dbReference type="InterPro" id="IPR036670">
    <property type="entry name" value="SecA_X-link_sf"/>
</dbReference>
<evidence type="ECO:0000256" key="2">
    <source>
        <dbReference type="ARBA" id="ARBA00004170"/>
    </source>
</evidence>
<keyword evidence="7" id="KW-0997">Cell inner membrane</keyword>
<dbReference type="PROSITE" id="PS51194">
    <property type="entry name" value="HELICASE_CTER"/>
    <property type="match status" value="1"/>
</dbReference>
<feature type="domain" description="Helicase C-terminal" evidence="20">
    <location>
        <begin position="429"/>
        <end position="635"/>
    </location>
</feature>
<dbReference type="PROSITE" id="PS01312">
    <property type="entry name" value="SECA"/>
    <property type="match status" value="1"/>
</dbReference>
<keyword evidence="13 16" id="KW-1278">Translocase</keyword>
<keyword evidence="5 16" id="KW-1003">Cell membrane</keyword>
<keyword evidence="12 16" id="KW-0653">Protein transport</keyword>
<dbReference type="PROSITE" id="PS51196">
    <property type="entry name" value="SECA_MOTOR_DEAD"/>
    <property type="match status" value="1"/>
</dbReference>
<evidence type="ECO:0000256" key="6">
    <source>
        <dbReference type="ARBA" id="ARBA00022490"/>
    </source>
</evidence>
<dbReference type="SUPFAM" id="SSF81767">
    <property type="entry name" value="Pre-protein crosslinking domain of SecA"/>
    <property type="match status" value="1"/>
</dbReference>
<dbReference type="PANTHER" id="PTHR30612">
    <property type="entry name" value="SECA INNER MEMBRANE COMPONENT OF SEC PROTEIN SECRETION SYSTEM"/>
    <property type="match status" value="1"/>
</dbReference>
<sequence length="913" mass="102445">MLNSLLTRVFGSRNERLLRQLQRSVVKINALEPEMEKLSDAELQARTPELQQRIRDGESLDKILPEAFAVCREASRRVLGMRHYDVQLIGGMVLHLGKIAEMRTGEGKTLVATLPVYLNALEGKGVHVVTVNDYLARRDSAWMGRLYNWLGLSVGVVYPGMPHGDKHQAYAADITYGTNNEFGFDYLRDNMALSKEDRFQRELNYAIVDEVDSILIDEARTPLIISGPADESPELYIKVNRIVPTLVRQQSEDAMGDYWVDEKSKQVYLSEAGQEHAEELLRKAGILQGEDSLYAGHNLSVVHHLNAALRAHAIYQRDVDYIVRDGEVIIVDEFTGRTLAGRRWSDGLHQAVEAKEGVPVQRENQTLASITFQNLFRMYGKLAGMTGTADTEAYEFQNIYGLEVVVIPTNKPVQRKDYPDAVFLNRNGKYRAVLNEIKEANANRQPVLVGTTSIEVSELLSRQLREAGIPHEVLNAKQHEREAHIIAQAGRPGAITIATNMAGRGTDIVLGGSLEAEVEAAEAQAGAPLDEVTRARMKAEWQQRHDAVKAAGGLHIIGTERHESRRIDNQLRGRAGRQGDPGSSRFYLSLEDNLMRIFAADWVQKVMARMGLKEDDIIESALVTKQIANAQRKVEAHNFDIRKNLLDFDDVNNDQRKVIYGQRDELLVADSVQENIDGIRYDVVAELVARHVPADSVDEQWDLPGLESTLENELGVRVALTELIAGSQSLDAEGIQEHVLKAVDAHFAEREAQLGTETMRQLERHIMLNVLDQNWKEHLARMDYLRQGIHLRGYAQKQPKQEYKKEAFELFSEMLEKVKREVITLLSRVRIRTEEEIAMMEAQERAAAEAKARQMQFQHADAGGYGADEEAADTAAPGQGFQQAARAMPKVGRNDPCPCGSGKKYKHCHGQLD</sequence>
<evidence type="ECO:0000256" key="15">
    <source>
        <dbReference type="ARBA" id="ARBA00023136"/>
    </source>
</evidence>
<evidence type="ECO:0000256" key="4">
    <source>
        <dbReference type="ARBA" id="ARBA00022448"/>
    </source>
</evidence>
<dbReference type="InterPro" id="IPR014001">
    <property type="entry name" value="Helicase_ATP-bd"/>
</dbReference>
<reference evidence="22" key="2">
    <citation type="submission" date="2022-01" db="EMBL/GenBank/DDBJ databases">
        <authorList>
            <person name="Zhou L.Y."/>
        </authorList>
    </citation>
    <scope>NUCLEOTIDE SEQUENCE</scope>
    <source>
        <strain evidence="22">TLK-CK17</strain>
    </source>
</reference>
<dbReference type="CDD" id="cd17928">
    <property type="entry name" value="DEXDc_SecA"/>
    <property type="match status" value="1"/>
</dbReference>
<evidence type="ECO:0000256" key="8">
    <source>
        <dbReference type="ARBA" id="ARBA00022723"/>
    </source>
</evidence>
<feature type="binding site" evidence="16">
    <location>
        <begin position="105"/>
        <end position="109"/>
    </location>
    <ligand>
        <name>ATP</name>
        <dbReference type="ChEBI" id="CHEBI:30616"/>
    </ligand>
</feature>
<evidence type="ECO:0000256" key="13">
    <source>
        <dbReference type="ARBA" id="ARBA00022967"/>
    </source>
</evidence>
<evidence type="ECO:0000313" key="23">
    <source>
        <dbReference type="Proteomes" id="UP001430796"/>
    </source>
</evidence>
<keyword evidence="23" id="KW-1185">Reference proteome</keyword>
<keyword evidence="4 16" id="KW-0813">Transport</keyword>
<feature type="domain" description="Helicase ATP-binding" evidence="19">
    <location>
        <begin position="89"/>
        <end position="247"/>
    </location>
</feature>
<dbReference type="EMBL" id="JAKJPO010000004">
    <property type="protein sequence ID" value="MCF7222052.1"/>
    <property type="molecule type" value="Genomic_DNA"/>
</dbReference>
<evidence type="ECO:0000259" key="19">
    <source>
        <dbReference type="PROSITE" id="PS51192"/>
    </source>
</evidence>